<evidence type="ECO:0000313" key="2">
    <source>
        <dbReference type="EMBL" id="STX51438.1"/>
    </source>
</evidence>
<dbReference type="AlphaFoldDB" id="A0A378JL71"/>
<proteinExistence type="predicted"/>
<organism evidence="2 3">
    <name type="scientific">Legionella busanensis</name>
    <dbReference type="NCBI Taxonomy" id="190655"/>
    <lineage>
        <taxon>Bacteria</taxon>
        <taxon>Pseudomonadati</taxon>
        <taxon>Pseudomonadota</taxon>
        <taxon>Gammaproteobacteria</taxon>
        <taxon>Legionellales</taxon>
        <taxon>Legionellaceae</taxon>
        <taxon>Legionella</taxon>
    </lineage>
</organism>
<evidence type="ECO:0000313" key="3">
    <source>
        <dbReference type="Proteomes" id="UP000254794"/>
    </source>
</evidence>
<gene>
    <name evidence="2" type="ORF">NCTC13316_01533</name>
</gene>
<sequence>MEQSQSEIIMTSKKPTYPNEHELMDLDMPILRTEPVQPVIFTQAELHALLNFVSDVDQEVLTKKVIKSKEH</sequence>
<reference evidence="2 3" key="1">
    <citation type="submission" date="2018-06" db="EMBL/GenBank/DDBJ databases">
        <authorList>
            <consortium name="Pathogen Informatics"/>
            <person name="Doyle S."/>
        </authorList>
    </citation>
    <scope>NUCLEOTIDE SEQUENCE [LARGE SCALE GENOMIC DNA]</scope>
    <source>
        <strain evidence="2 3">NCTC13316</strain>
    </source>
</reference>
<evidence type="ECO:0000256" key="1">
    <source>
        <dbReference type="SAM" id="MobiDB-lite"/>
    </source>
</evidence>
<feature type="region of interest" description="Disordered" evidence="1">
    <location>
        <begin position="1"/>
        <end position="20"/>
    </location>
</feature>
<dbReference type="EMBL" id="UGOD01000001">
    <property type="protein sequence ID" value="STX51438.1"/>
    <property type="molecule type" value="Genomic_DNA"/>
</dbReference>
<protein>
    <submittedName>
        <fullName evidence="2">Uncharacterized protein</fullName>
    </submittedName>
</protein>
<name>A0A378JL71_9GAMM</name>
<dbReference type="Proteomes" id="UP000254794">
    <property type="component" value="Unassembled WGS sequence"/>
</dbReference>
<keyword evidence="3" id="KW-1185">Reference proteome</keyword>
<accession>A0A378JL71</accession>